<dbReference type="AlphaFoldDB" id="A0A238KAY1"/>
<evidence type="ECO:0000313" key="3">
    <source>
        <dbReference type="Proteomes" id="UP000220836"/>
    </source>
</evidence>
<keyword evidence="3" id="KW-1185">Reference proteome</keyword>
<proteinExistence type="predicted"/>
<evidence type="ECO:0000259" key="1">
    <source>
        <dbReference type="Pfam" id="PF13403"/>
    </source>
</evidence>
<dbReference type="Pfam" id="PF13403">
    <property type="entry name" value="Hint_2"/>
    <property type="match status" value="1"/>
</dbReference>
<dbReference type="RefSeq" id="WP_097804313.1">
    <property type="nucleotide sequence ID" value="NZ_FXYH01000005.1"/>
</dbReference>
<reference evidence="2 3" key="1">
    <citation type="submission" date="2017-05" db="EMBL/GenBank/DDBJ databases">
        <authorList>
            <person name="Song R."/>
            <person name="Chenine A.L."/>
            <person name="Ruprecht R.M."/>
        </authorList>
    </citation>
    <scope>NUCLEOTIDE SEQUENCE [LARGE SCALE GENOMIC DNA]</scope>
    <source>
        <strain evidence="2 3">CECT 8663</strain>
    </source>
</reference>
<evidence type="ECO:0000313" key="2">
    <source>
        <dbReference type="EMBL" id="SMX39677.1"/>
    </source>
</evidence>
<dbReference type="InterPro" id="IPR028992">
    <property type="entry name" value="Hedgehog/Intein_dom"/>
</dbReference>
<feature type="domain" description="Hedgehog/Intein (Hint)" evidence="1">
    <location>
        <begin position="174"/>
        <end position="310"/>
    </location>
</feature>
<gene>
    <name evidence="2" type="ORF">PEV8663_01818</name>
</gene>
<name>A0A238KAY1_9RHOB</name>
<dbReference type="EMBL" id="FXYH01000005">
    <property type="protein sequence ID" value="SMX39677.1"/>
    <property type="molecule type" value="Genomic_DNA"/>
</dbReference>
<dbReference type="Proteomes" id="UP000220836">
    <property type="component" value="Unassembled WGS sequence"/>
</dbReference>
<sequence>MSWIALSGQGKSWVCPRTFDGSVKLHASLVSRGSIVIETRSGPDDRPHSLLSYARSEPWVGGISIQVLSGGAIGVNVTQGAKVFEAAAKYNPLAQDEAVRVTFSWDCARGFGQIAVERPTGQTVEVTTTTAPPPMLLEDLRNLVQRRHLVSIDPDVAFFAVSDAIEPVGPMPSLLAQVPVLTPTGYRPVADLQCGDTVKTRTSGVVPVLHRVSRVVPALGSFQPVRLRAPYFGLKRDVLVAPHQRLVIGGSDVEYIFGRDAVLVPAMSLVNGFAAAFEDGLQMVEYHQLLLPGNEPVIAAGTELESLYVGQLRRRAGPLRQSLLSQVPRNLVPEHTSTGLKVLGAFEAMTLADARAA</sequence>
<accession>A0A238KAY1</accession>
<protein>
    <recommendedName>
        <fullName evidence="1">Hedgehog/Intein (Hint) domain-containing protein</fullName>
    </recommendedName>
</protein>
<dbReference type="OrthoDB" id="6305173at2"/>
<organism evidence="2 3">
    <name type="scientific">Pelagimonas varians</name>
    <dbReference type="NCBI Taxonomy" id="696760"/>
    <lineage>
        <taxon>Bacteria</taxon>
        <taxon>Pseudomonadati</taxon>
        <taxon>Pseudomonadota</taxon>
        <taxon>Alphaproteobacteria</taxon>
        <taxon>Rhodobacterales</taxon>
        <taxon>Roseobacteraceae</taxon>
        <taxon>Pelagimonas</taxon>
    </lineage>
</organism>